<dbReference type="Proteomes" id="UP000053989">
    <property type="component" value="Unassembled WGS sequence"/>
</dbReference>
<dbReference type="OrthoDB" id="6159439at2759"/>
<sequence length="315" mass="32910">MSPHHVPARNHRLQDPDPYNIRRGSLPAMSGQGADSLHLSPHPVDRRNSLDVNCYRLMHHPFARIAREKNEALLAKSPLSPPGSTQAVTRGPGAIRSVSHAVHPYSRPVLTHRASEPHAWVPLRGSPFPPVPEAGPSLSLSTSASSSSSAVPNIPSRRPYDNRFYALTSRTLSSPGPGPLPAPDFQFGDPSSAFTPPNASPVPGEVDTPPSSSGSSAHGPSPDLPMSELHRWAFPRGSTTSIMSAASGGLPGGPRDGDGETEDAVSTTASSSFSGISRFGSVASITGSDSSAMFSDVSSCVAAEMGYEAARKGSR</sequence>
<feature type="region of interest" description="Disordered" evidence="1">
    <location>
        <begin position="240"/>
        <end position="272"/>
    </location>
</feature>
<feature type="compositionally biased region" description="Low complexity" evidence="1">
    <location>
        <begin position="137"/>
        <end position="150"/>
    </location>
</feature>
<gene>
    <name evidence="2" type="ORF">SCLCIDRAFT_819411</name>
</gene>
<feature type="compositionally biased region" description="Low complexity" evidence="1">
    <location>
        <begin position="209"/>
        <end position="221"/>
    </location>
</feature>
<dbReference type="HOGENOM" id="CLU_863607_0_0_1"/>
<keyword evidence="3" id="KW-1185">Reference proteome</keyword>
<evidence type="ECO:0000313" key="3">
    <source>
        <dbReference type="Proteomes" id="UP000053989"/>
    </source>
</evidence>
<evidence type="ECO:0000256" key="1">
    <source>
        <dbReference type="SAM" id="MobiDB-lite"/>
    </source>
</evidence>
<organism evidence="2 3">
    <name type="scientific">Scleroderma citrinum Foug A</name>
    <dbReference type="NCBI Taxonomy" id="1036808"/>
    <lineage>
        <taxon>Eukaryota</taxon>
        <taxon>Fungi</taxon>
        <taxon>Dikarya</taxon>
        <taxon>Basidiomycota</taxon>
        <taxon>Agaricomycotina</taxon>
        <taxon>Agaricomycetes</taxon>
        <taxon>Agaricomycetidae</taxon>
        <taxon>Boletales</taxon>
        <taxon>Sclerodermatineae</taxon>
        <taxon>Sclerodermataceae</taxon>
        <taxon>Scleroderma</taxon>
    </lineage>
</organism>
<dbReference type="InParanoid" id="A0A0C3ELI7"/>
<reference evidence="3" key="2">
    <citation type="submission" date="2015-01" db="EMBL/GenBank/DDBJ databases">
        <title>Evolutionary Origins and Diversification of the Mycorrhizal Mutualists.</title>
        <authorList>
            <consortium name="DOE Joint Genome Institute"/>
            <consortium name="Mycorrhizal Genomics Consortium"/>
            <person name="Kohler A."/>
            <person name="Kuo A."/>
            <person name="Nagy L.G."/>
            <person name="Floudas D."/>
            <person name="Copeland A."/>
            <person name="Barry K.W."/>
            <person name="Cichocki N."/>
            <person name="Veneault-Fourrey C."/>
            <person name="LaButti K."/>
            <person name="Lindquist E.A."/>
            <person name="Lipzen A."/>
            <person name="Lundell T."/>
            <person name="Morin E."/>
            <person name="Murat C."/>
            <person name="Riley R."/>
            <person name="Ohm R."/>
            <person name="Sun H."/>
            <person name="Tunlid A."/>
            <person name="Henrissat B."/>
            <person name="Grigoriev I.V."/>
            <person name="Hibbett D.S."/>
            <person name="Martin F."/>
        </authorList>
    </citation>
    <scope>NUCLEOTIDE SEQUENCE [LARGE SCALE GENOMIC DNA]</scope>
    <source>
        <strain evidence="3">Foug A</strain>
    </source>
</reference>
<accession>A0A0C3ELI7</accession>
<dbReference type="AlphaFoldDB" id="A0A0C3ELI7"/>
<proteinExistence type="predicted"/>
<feature type="compositionally biased region" description="Basic residues" evidence="1">
    <location>
        <begin position="1"/>
        <end position="11"/>
    </location>
</feature>
<dbReference type="STRING" id="1036808.A0A0C3ELI7"/>
<name>A0A0C3ELI7_9AGAM</name>
<dbReference type="EMBL" id="KN822007">
    <property type="protein sequence ID" value="KIM69064.1"/>
    <property type="molecule type" value="Genomic_DNA"/>
</dbReference>
<reference evidence="2 3" key="1">
    <citation type="submission" date="2014-04" db="EMBL/GenBank/DDBJ databases">
        <authorList>
            <consortium name="DOE Joint Genome Institute"/>
            <person name="Kuo A."/>
            <person name="Kohler A."/>
            <person name="Nagy L.G."/>
            <person name="Floudas D."/>
            <person name="Copeland A."/>
            <person name="Barry K.W."/>
            <person name="Cichocki N."/>
            <person name="Veneault-Fourrey C."/>
            <person name="LaButti K."/>
            <person name="Lindquist E.A."/>
            <person name="Lipzen A."/>
            <person name="Lundell T."/>
            <person name="Morin E."/>
            <person name="Murat C."/>
            <person name="Sun H."/>
            <person name="Tunlid A."/>
            <person name="Henrissat B."/>
            <person name="Grigoriev I.V."/>
            <person name="Hibbett D.S."/>
            <person name="Martin F."/>
            <person name="Nordberg H.P."/>
            <person name="Cantor M.N."/>
            <person name="Hua S.X."/>
        </authorList>
    </citation>
    <scope>NUCLEOTIDE SEQUENCE [LARGE SCALE GENOMIC DNA]</scope>
    <source>
        <strain evidence="2 3">Foug A</strain>
    </source>
</reference>
<evidence type="ECO:0000313" key="2">
    <source>
        <dbReference type="EMBL" id="KIM69064.1"/>
    </source>
</evidence>
<protein>
    <submittedName>
        <fullName evidence="2">Uncharacterized protein</fullName>
    </submittedName>
</protein>
<feature type="region of interest" description="Disordered" evidence="1">
    <location>
        <begin position="132"/>
        <end position="228"/>
    </location>
</feature>
<feature type="region of interest" description="Disordered" evidence="1">
    <location>
        <begin position="1"/>
        <end position="45"/>
    </location>
</feature>